<keyword evidence="8" id="KW-1185">Reference proteome</keyword>
<evidence type="ECO:0000313" key="8">
    <source>
        <dbReference type="Proteomes" id="UP000037660"/>
    </source>
</evidence>
<evidence type="ECO:0000256" key="5">
    <source>
        <dbReference type="SAM" id="MobiDB-lite"/>
    </source>
</evidence>
<dbReference type="Proteomes" id="UP000037660">
    <property type="component" value="Unassembled WGS sequence"/>
</dbReference>
<dbReference type="PANTHER" id="PTHR35008">
    <property type="entry name" value="BLL4482 PROTEIN-RELATED"/>
    <property type="match status" value="1"/>
</dbReference>
<dbReference type="Pfam" id="PF00034">
    <property type="entry name" value="Cytochrom_C"/>
    <property type="match status" value="1"/>
</dbReference>
<keyword evidence="2 4" id="KW-0479">Metal-binding</keyword>
<dbReference type="AlphaFoldDB" id="A0A0K8NW88"/>
<name>A0A0K8NW88_PISS1</name>
<evidence type="ECO:0000256" key="2">
    <source>
        <dbReference type="ARBA" id="ARBA00022723"/>
    </source>
</evidence>
<dbReference type="Gene3D" id="1.10.760.10">
    <property type="entry name" value="Cytochrome c-like domain"/>
    <property type="match status" value="1"/>
</dbReference>
<protein>
    <submittedName>
        <fullName evidence="7">Cytochrome c family protein</fullName>
    </submittedName>
</protein>
<keyword evidence="1 4" id="KW-0349">Heme</keyword>
<dbReference type="GO" id="GO:0009055">
    <property type="term" value="F:electron transfer activity"/>
    <property type="evidence" value="ECO:0007669"/>
    <property type="project" value="InterPro"/>
</dbReference>
<dbReference type="PANTHER" id="PTHR35008:SF4">
    <property type="entry name" value="BLL4482 PROTEIN"/>
    <property type="match status" value="1"/>
</dbReference>
<dbReference type="GO" id="GO:0046872">
    <property type="term" value="F:metal ion binding"/>
    <property type="evidence" value="ECO:0007669"/>
    <property type="project" value="UniProtKB-KW"/>
</dbReference>
<dbReference type="PROSITE" id="PS51007">
    <property type="entry name" value="CYTC"/>
    <property type="match status" value="1"/>
</dbReference>
<gene>
    <name evidence="7" type="ORF">ISF6_3969</name>
</gene>
<sequence>MLLAVAAIGAVVLVVAISSLAPKPADTGLLKPDDVQVTALGRQVYATHCAACHGAKLEGQPDWRQRDAQGRLPAPPHDASGHTWHHPDETLVRITKFGVAKAANLASYESSMPAYEGVLSDAEIVAALSWIKSQWPASIRVKHDEMNRSTPQQR</sequence>
<dbReference type="STRING" id="1547922.ISF6_3969"/>
<dbReference type="EMBL" id="BBYR01000006">
    <property type="protein sequence ID" value="GAP34190.1"/>
    <property type="molecule type" value="Genomic_DNA"/>
</dbReference>
<evidence type="ECO:0000313" key="7">
    <source>
        <dbReference type="EMBL" id="GAP34190.1"/>
    </source>
</evidence>
<reference evidence="7 8" key="2">
    <citation type="journal article" date="2016" name="Science">
        <title>A bacterium that degrades and assimilates poly(ethylene terephthalate).</title>
        <authorList>
            <person name="Yoshida S."/>
            <person name="Hiraga K."/>
            <person name="Takehana T."/>
            <person name="Taniguchi I."/>
            <person name="Yamaji H."/>
            <person name="Maeda Y."/>
            <person name="Toyohara K."/>
            <person name="Miyamoto K."/>
            <person name="Kimura Y."/>
            <person name="Oda K."/>
        </authorList>
    </citation>
    <scope>NUCLEOTIDE SEQUENCE [LARGE SCALE GENOMIC DNA]</scope>
    <source>
        <strain evidence="8">NBRC 110686 / TISTR 2288 / 201-F6</strain>
    </source>
</reference>
<accession>A0A0K8NW88</accession>
<dbReference type="GO" id="GO:0020037">
    <property type="term" value="F:heme binding"/>
    <property type="evidence" value="ECO:0007669"/>
    <property type="project" value="InterPro"/>
</dbReference>
<evidence type="ECO:0000256" key="1">
    <source>
        <dbReference type="ARBA" id="ARBA00022617"/>
    </source>
</evidence>
<evidence type="ECO:0000256" key="3">
    <source>
        <dbReference type="ARBA" id="ARBA00023004"/>
    </source>
</evidence>
<comment type="caution">
    <text evidence="7">The sequence shown here is derived from an EMBL/GenBank/DDBJ whole genome shotgun (WGS) entry which is preliminary data.</text>
</comment>
<dbReference type="InterPro" id="IPR036909">
    <property type="entry name" value="Cyt_c-like_dom_sf"/>
</dbReference>
<proteinExistence type="predicted"/>
<feature type="domain" description="Cytochrome c" evidence="6">
    <location>
        <begin position="36"/>
        <end position="135"/>
    </location>
</feature>
<feature type="region of interest" description="Disordered" evidence="5">
    <location>
        <begin position="66"/>
        <end position="85"/>
    </location>
</feature>
<keyword evidence="3 4" id="KW-0408">Iron</keyword>
<dbReference type="InterPro" id="IPR009056">
    <property type="entry name" value="Cyt_c-like_dom"/>
</dbReference>
<organism evidence="7 8">
    <name type="scientific">Piscinibacter sakaiensis</name>
    <name type="common">Ideonella sakaiensis</name>
    <dbReference type="NCBI Taxonomy" id="1547922"/>
    <lineage>
        <taxon>Bacteria</taxon>
        <taxon>Pseudomonadati</taxon>
        <taxon>Pseudomonadota</taxon>
        <taxon>Betaproteobacteria</taxon>
        <taxon>Burkholderiales</taxon>
        <taxon>Sphaerotilaceae</taxon>
        <taxon>Piscinibacter</taxon>
    </lineage>
</organism>
<dbReference type="SUPFAM" id="SSF46626">
    <property type="entry name" value="Cytochrome c"/>
    <property type="match status" value="1"/>
</dbReference>
<evidence type="ECO:0000259" key="6">
    <source>
        <dbReference type="PROSITE" id="PS51007"/>
    </source>
</evidence>
<reference evidence="8" key="1">
    <citation type="submission" date="2015-07" db="EMBL/GenBank/DDBJ databases">
        <title>Discovery of a poly(ethylene terephthalate assimilation.</title>
        <authorList>
            <person name="Yoshida S."/>
            <person name="Hiraga K."/>
            <person name="Takehana T."/>
            <person name="Taniguchi I."/>
            <person name="Yamaji H."/>
            <person name="Maeda Y."/>
            <person name="Toyohara K."/>
            <person name="Miyamoto K."/>
            <person name="Kimura Y."/>
            <person name="Oda K."/>
        </authorList>
    </citation>
    <scope>NUCLEOTIDE SEQUENCE [LARGE SCALE GENOMIC DNA]</scope>
    <source>
        <strain evidence="8">NBRC 110686 / TISTR 2288 / 201-F6</strain>
    </source>
</reference>
<dbReference type="InterPro" id="IPR051459">
    <property type="entry name" value="Cytochrome_c-type_DH"/>
</dbReference>
<evidence type="ECO:0000256" key="4">
    <source>
        <dbReference type="PROSITE-ProRule" id="PRU00433"/>
    </source>
</evidence>